<comment type="caution">
    <text evidence="2">The sequence shown here is derived from an EMBL/GenBank/DDBJ whole genome shotgun (WGS) entry which is preliminary data.</text>
</comment>
<dbReference type="Pfam" id="PF05762">
    <property type="entry name" value="VWA_CoxE"/>
    <property type="match status" value="1"/>
</dbReference>
<feature type="non-terminal residue" evidence="2">
    <location>
        <position position="1"/>
    </location>
</feature>
<evidence type="ECO:0000313" key="2">
    <source>
        <dbReference type="EMBL" id="EQD50741.1"/>
    </source>
</evidence>
<feature type="region of interest" description="Disordered" evidence="1">
    <location>
        <begin position="65"/>
        <end position="85"/>
    </location>
</feature>
<accession>T0ZR17</accession>
<dbReference type="EMBL" id="AUZX01009761">
    <property type="protein sequence ID" value="EQD50741.1"/>
    <property type="molecule type" value="Genomic_DNA"/>
</dbReference>
<reference evidence="2" key="2">
    <citation type="journal article" date="2014" name="ISME J.">
        <title>Microbial stratification in low pH oxic and suboxic macroscopic growths along an acid mine drainage.</title>
        <authorList>
            <person name="Mendez-Garcia C."/>
            <person name="Mesa V."/>
            <person name="Sprenger R.R."/>
            <person name="Richter M."/>
            <person name="Diez M.S."/>
            <person name="Solano J."/>
            <person name="Bargiela R."/>
            <person name="Golyshina O.V."/>
            <person name="Manteca A."/>
            <person name="Ramos J.L."/>
            <person name="Gallego J.R."/>
            <person name="Llorente I."/>
            <person name="Martins Dos Santos V.A."/>
            <person name="Jensen O.N."/>
            <person name="Pelaez A.I."/>
            <person name="Sanchez J."/>
            <person name="Ferrer M."/>
        </authorList>
    </citation>
    <scope>NUCLEOTIDE SEQUENCE</scope>
</reference>
<sequence>CACLIDRIEHRPLFEQAFDVFWRDPAAALDLRAAPAGPEPARPHDHRPYRMVNRRLAEALWPGGHTVRPAPEFPDSGRAGEVQPSWSDRERLRSLDFESMTGEEWRAAGRAVAALALGFQRLRSRRETASARGQRVDHRRLMREAARRGGDFVVLPRRMRTARIEPIVALVDVSGSMSRYSRMFLQLLHALINRPVSHGSSTTRLRVAAFVFGTRLTPVTRELAARDPDEALACVAHKVPDWSGGTRIGACLKDFNRAWARRLSLASATVMLVTDGLERADIELLSEEAARLSRSCRRLIWLNPLLRYESFAPEARGVRTLLPYADRFLPVHNLESLQRLALILGQTRTAGGRLDHGIERRAAARRRSRHRLAHAQR</sequence>
<dbReference type="InterPro" id="IPR008912">
    <property type="entry name" value="Uncharacterised_CoxE"/>
</dbReference>
<dbReference type="InterPro" id="IPR036465">
    <property type="entry name" value="vWFA_dom_sf"/>
</dbReference>
<proteinExistence type="predicted"/>
<feature type="non-terminal residue" evidence="2">
    <location>
        <position position="377"/>
    </location>
</feature>
<dbReference type="PANTHER" id="PTHR39338:SF6">
    <property type="entry name" value="BLL5662 PROTEIN"/>
    <property type="match status" value="1"/>
</dbReference>
<evidence type="ECO:0000256" key="1">
    <source>
        <dbReference type="SAM" id="MobiDB-lite"/>
    </source>
</evidence>
<protein>
    <submittedName>
        <fullName evidence="2">VWA domain containing CoxE-like family protein</fullName>
    </submittedName>
</protein>
<name>T0ZR17_9ZZZZ</name>
<dbReference type="PANTHER" id="PTHR39338">
    <property type="entry name" value="BLL5662 PROTEIN-RELATED"/>
    <property type="match status" value="1"/>
</dbReference>
<gene>
    <name evidence="2" type="ORF">B1A_13350</name>
</gene>
<organism evidence="2">
    <name type="scientific">mine drainage metagenome</name>
    <dbReference type="NCBI Taxonomy" id="410659"/>
    <lineage>
        <taxon>unclassified sequences</taxon>
        <taxon>metagenomes</taxon>
        <taxon>ecological metagenomes</taxon>
    </lineage>
</organism>
<dbReference type="AlphaFoldDB" id="T0ZR17"/>
<reference evidence="2" key="1">
    <citation type="submission" date="2013-08" db="EMBL/GenBank/DDBJ databases">
        <authorList>
            <person name="Mendez C."/>
            <person name="Richter M."/>
            <person name="Ferrer M."/>
            <person name="Sanchez J."/>
        </authorList>
    </citation>
    <scope>NUCLEOTIDE SEQUENCE</scope>
</reference>
<dbReference type="SUPFAM" id="SSF53300">
    <property type="entry name" value="vWA-like"/>
    <property type="match status" value="1"/>
</dbReference>
<dbReference type="InterPro" id="IPR011195">
    <property type="entry name" value="UCP010256"/>
</dbReference>
<dbReference type="PIRSF" id="PIRSF010256">
    <property type="entry name" value="CoxE_vWa"/>
    <property type="match status" value="1"/>
</dbReference>
<dbReference type="Gene3D" id="3.40.50.410">
    <property type="entry name" value="von Willebrand factor, type A domain"/>
    <property type="match status" value="1"/>
</dbReference>
<dbReference type="CDD" id="cd00198">
    <property type="entry name" value="vWFA"/>
    <property type="match status" value="1"/>
</dbReference>